<reference evidence="1" key="2">
    <citation type="journal article" date="2015" name="Fish Shellfish Immunol.">
        <title>Early steps in the European eel (Anguilla anguilla)-Vibrio vulnificus interaction in the gills: Role of the RtxA13 toxin.</title>
        <authorList>
            <person name="Callol A."/>
            <person name="Pajuelo D."/>
            <person name="Ebbesson L."/>
            <person name="Teles M."/>
            <person name="MacKenzie S."/>
            <person name="Amaro C."/>
        </authorList>
    </citation>
    <scope>NUCLEOTIDE SEQUENCE</scope>
</reference>
<dbReference type="AlphaFoldDB" id="A0A0E9VM79"/>
<name>A0A0E9VM79_ANGAN</name>
<protein>
    <submittedName>
        <fullName evidence="1">Uncharacterized protein</fullName>
    </submittedName>
</protein>
<evidence type="ECO:0000313" key="1">
    <source>
        <dbReference type="EMBL" id="JAH78313.1"/>
    </source>
</evidence>
<proteinExistence type="predicted"/>
<sequence>MKTAKLLWESLNLCGPTVWRHPREWLY</sequence>
<accession>A0A0E9VM79</accession>
<organism evidence="1">
    <name type="scientific">Anguilla anguilla</name>
    <name type="common">European freshwater eel</name>
    <name type="synonym">Muraena anguilla</name>
    <dbReference type="NCBI Taxonomy" id="7936"/>
    <lineage>
        <taxon>Eukaryota</taxon>
        <taxon>Metazoa</taxon>
        <taxon>Chordata</taxon>
        <taxon>Craniata</taxon>
        <taxon>Vertebrata</taxon>
        <taxon>Euteleostomi</taxon>
        <taxon>Actinopterygii</taxon>
        <taxon>Neopterygii</taxon>
        <taxon>Teleostei</taxon>
        <taxon>Anguilliformes</taxon>
        <taxon>Anguillidae</taxon>
        <taxon>Anguilla</taxon>
    </lineage>
</organism>
<reference evidence="1" key="1">
    <citation type="submission" date="2014-11" db="EMBL/GenBank/DDBJ databases">
        <authorList>
            <person name="Amaro Gonzalez C."/>
        </authorList>
    </citation>
    <scope>NUCLEOTIDE SEQUENCE</scope>
</reference>
<dbReference type="EMBL" id="GBXM01030264">
    <property type="protein sequence ID" value="JAH78313.1"/>
    <property type="molecule type" value="Transcribed_RNA"/>
</dbReference>